<evidence type="ECO:0000256" key="1">
    <source>
        <dbReference type="ARBA" id="ARBA00004479"/>
    </source>
</evidence>
<keyword evidence="15" id="KW-0325">Glycoprotein</keyword>
<feature type="domain" description="Bulb-type lectin" evidence="22">
    <location>
        <begin position="19"/>
        <end position="148"/>
    </location>
</feature>
<dbReference type="CDD" id="cd01098">
    <property type="entry name" value="PAN_AP_plant"/>
    <property type="match status" value="1"/>
</dbReference>
<evidence type="ECO:0000256" key="4">
    <source>
        <dbReference type="ARBA" id="ARBA00022679"/>
    </source>
</evidence>
<dbReference type="FunFam" id="3.30.200.20:FF:000059">
    <property type="entry name" value="S-receptor-like serine/threonine-protein kinase"/>
    <property type="match status" value="1"/>
</dbReference>
<keyword evidence="6 20" id="KW-0732">Signal</keyword>
<dbReference type="InterPro" id="IPR003609">
    <property type="entry name" value="Pan_app"/>
</dbReference>
<comment type="subcellular location">
    <subcellularLocation>
        <location evidence="1">Membrane</location>
        <topology evidence="1">Single-pass type I membrane protein</topology>
    </subcellularLocation>
</comment>
<dbReference type="PIRSF" id="PIRSF000641">
    <property type="entry name" value="SRK"/>
    <property type="match status" value="1"/>
</dbReference>
<keyword evidence="9 18" id="KW-0418">Kinase</keyword>
<evidence type="ECO:0000256" key="15">
    <source>
        <dbReference type="ARBA" id="ARBA00023180"/>
    </source>
</evidence>
<evidence type="ECO:0000256" key="16">
    <source>
        <dbReference type="ARBA" id="ARBA00047899"/>
    </source>
</evidence>
<dbReference type="GO" id="GO:0030246">
    <property type="term" value="F:carbohydrate binding"/>
    <property type="evidence" value="ECO:0007669"/>
    <property type="project" value="UniProtKB-KW"/>
</dbReference>
<evidence type="ECO:0000256" key="3">
    <source>
        <dbReference type="ARBA" id="ARBA00022536"/>
    </source>
</evidence>
<keyword evidence="24" id="KW-1185">Reference proteome</keyword>
<evidence type="ECO:0000256" key="20">
    <source>
        <dbReference type="SAM" id="SignalP"/>
    </source>
</evidence>
<feature type="chain" id="PRO_5025558926" description="Receptor-like serine/threonine-protein kinase" evidence="20">
    <location>
        <begin position="23"/>
        <end position="804"/>
    </location>
</feature>
<protein>
    <recommendedName>
        <fullName evidence="18">Receptor-like serine/threonine-protein kinase</fullName>
        <ecNumber evidence="18">2.7.11.1</ecNumber>
    </recommendedName>
</protein>
<evidence type="ECO:0000256" key="2">
    <source>
        <dbReference type="ARBA" id="ARBA00022527"/>
    </source>
</evidence>
<dbReference type="InterPro" id="IPR017441">
    <property type="entry name" value="Protein_kinase_ATP_BS"/>
</dbReference>
<dbReference type="PANTHER" id="PTHR47976:SF15">
    <property type="entry name" value="G-TYPE LECTIN S-RECEPTOR-LIKE SERINE_THREONINE-PROTEIN KINASE RLK1"/>
    <property type="match status" value="1"/>
</dbReference>
<evidence type="ECO:0000256" key="10">
    <source>
        <dbReference type="ARBA" id="ARBA00022840"/>
    </source>
</evidence>
<dbReference type="SMART" id="SM00108">
    <property type="entry name" value="B_lectin"/>
    <property type="match status" value="1"/>
</dbReference>
<dbReference type="InterPro" id="IPR036426">
    <property type="entry name" value="Bulb-type_lectin_dom_sf"/>
</dbReference>
<feature type="domain" description="Protein kinase" evidence="21">
    <location>
        <begin position="512"/>
        <end position="789"/>
    </location>
</feature>
<evidence type="ECO:0000256" key="9">
    <source>
        <dbReference type="ARBA" id="ARBA00022777"/>
    </source>
</evidence>
<dbReference type="PANTHER" id="PTHR47976">
    <property type="entry name" value="G-TYPE LECTIN S-RECEPTOR-LIKE SERINE/THREONINE-PROTEIN KINASE SD2-5"/>
    <property type="match status" value="1"/>
</dbReference>
<dbReference type="CDD" id="cd14066">
    <property type="entry name" value="STKc_IRAK"/>
    <property type="match status" value="1"/>
</dbReference>
<dbReference type="Pfam" id="PF01453">
    <property type="entry name" value="B_lectin"/>
    <property type="match status" value="1"/>
</dbReference>
<evidence type="ECO:0000256" key="14">
    <source>
        <dbReference type="ARBA" id="ARBA00023170"/>
    </source>
</evidence>
<dbReference type="SMART" id="SM00220">
    <property type="entry name" value="S_TKc"/>
    <property type="match status" value="1"/>
</dbReference>
<dbReference type="Pfam" id="PF00069">
    <property type="entry name" value="Pkinase"/>
    <property type="match status" value="1"/>
</dbReference>
<dbReference type="EMBL" id="RXIC02000021">
    <property type="protein sequence ID" value="KAB1221105.1"/>
    <property type="molecule type" value="Genomic_DNA"/>
</dbReference>
<dbReference type="PROSITE" id="PS50927">
    <property type="entry name" value="BULB_LECTIN"/>
    <property type="match status" value="1"/>
</dbReference>
<dbReference type="Gene3D" id="3.30.200.20">
    <property type="entry name" value="Phosphorylase Kinase, domain 1"/>
    <property type="match status" value="1"/>
</dbReference>
<keyword evidence="14 23" id="KW-0675">Receptor</keyword>
<accession>A0A6A1W7G7</accession>
<keyword evidence="4 18" id="KW-0808">Transferase</keyword>
<evidence type="ECO:0000259" key="22">
    <source>
        <dbReference type="PROSITE" id="PS50927"/>
    </source>
</evidence>
<keyword evidence="7 23" id="KW-0430">Lectin</keyword>
<keyword evidence="3" id="KW-0245">EGF-like domain</keyword>
<keyword evidence="8 18" id="KW-0547">Nucleotide-binding</keyword>
<evidence type="ECO:0000256" key="18">
    <source>
        <dbReference type="PIRNR" id="PIRNR000641"/>
    </source>
</evidence>
<evidence type="ECO:0000256" key="6">
    <source>
        <dbReference type="ARBA" id="ARBA00022729"/>
    </source>
</evidence>
<evidence type="ECO:0000256" key="19">
    <source>
        <dbReference type="PROSITE-ProRule" id="PRU10141"/>
    </source>
</evidence>
<keyword evidence="5" id="KW-0812">Transmembrane</keyword>
<keyword evidence="13" id="KW-1015">Disulfide bond</keyword>
<dbReference type="GO" id="GO:0004674">
    <property type="term" value="F:protein serine/threonine kinase activity"/>
    <property type="evidence" value="ECO:0007669"/>
    <property type="project" value="UniProtKB-KW"/>
</dbReference>
<evidence type="ECO:0000256" key="8">
    <source>
        <dbReference type="ARBA" id="ARBA00022741"/>
    </source>
</evidence>
<feature type="signal peptide" evidence="20">
    <location>
        <begin position="1"/>
        <end position="22"/>
    </location>
</feature>
<reference evidence="23 24" key="1">
    <citation type="journal article" date="2019" name="Plant Biotechnol. J.">
        <title>The red bayberry genome and genetic basis of sex determination.</title>
        <authorList>
            <person name="Jia H.M."/>
            <person name="Jia H.J."/>
            <person name="Cai Q.L."/>
            <person name="Wang Y."/>
            <person name="Zhao H.B."/>
            <person name="Yang W.F."/>
            <person name="Wang G.Y."/>
            <person name="Li Y.H."/>
            <person name="Zhan D.L."/>
            <person name="Shen Y.T."/>
            <person name="Niu Q.F."/>
            <person name="Chang L."/>
            <person name="Qiu J."/>
            <person name="Zhao L."/>
            <person name="Xie H.B."/>
            <person name="Fu W.Y."/>
            <person name="Jin J."/>
            <person name="Li X.W."/>
            <person name="Jiao Y."/>
            <person name="Zhou C.C."/>
            <person name="Tu T."/>
            <person name="Chai C.Y."/>
            <person name="Gao J.L."/>
            <person name="Fan L.J."/>
            <person name="van de Weg E."/>
            <person name="Wang J.Y."/>
            <person name="Gao Z.S."/>
        </authorList>
    </citation>
    <scope>NUCLEOTIDE SEQUENCE [LARGE SCALE GENOMIC DNA]</scope>
    <source>
        <tissue evidence="23">Leaves</tissue>
    </source>
</reference>
<evidence type="ECO:0000256" key="17">
    <source>
        <dbReference type="ARBA" id="ARBA00048679"/>
    </source>
</evidence>
<evidence type="ECO:0000313" key="23">
    <source>
        <dbReference type="EMBL" id="KAB1221105.1"/>
    </source>
</evidence>
<keyword evidence="12" id="KW-0472">Membrane</keyword>
<dbReference type="InterPro" id="IPR024171">
    <property type="entry name" value="SRK-like_kinase"/>
</dbReference>
<organism evidence="23 24">
    <name type="scientific">Morella rubra</name>
    <name type="common">Chinese bayberry</name>
    <dbReference type="NCBI Taxonomy" id="262757"/>
    <lineage>
        <taxon>Eukaryota</taxon>
        <taxon>Viridiplantae</taxon>
        <taxon>Streptophyta</taxon>
        <taxon>Embryophyta</taxon>
        <taxon>Tracheophyta</taxon>
        <taxon>Spermatophyta</taxon>
        <taxon>Magnoliopsida</taxon>
        <taxon>eudicotyledons</taxon>
        <taxon>Gunneridae</taxon>
        <taxon>Pentapetalae</taxon>
        <taxon>rosids</taxon>
        <taxon>fabids</taxon>
        <taxon>Fagales</taxon>
        <taxon>Myricaceae</taxon>
        <taxon>Morella</taxon>
    </lineage>
</organism>
<dbReference type="SUPFAM" id="SSF51110">
    <property type="entry name" value="alpha-D-mannose-specific plant lectins"/>
    <property type="match status" value="1"/>
</dbReference>
<dbReference type="EC" id="2.7.11.1" evidence="18"/>
<dbReference type="OrthoDB" id="1930390at2759"/>
<evidence type="ECO:0000256" key="7">
    <source>
        <dbReference type="ARBA" id="ARBA00022734"/>
    </source>
</evidence>
<comment type="caution">
    <text evidence="23">The sequence shown here is derived from an EMBL/GenBank/DDBJ whole genome shotgun (WGS) entry which is preliminary data.</text>
</comment>
<keyword evidence="10 18" id="KW-0067">ATP-binding</keyword>
<dbReference type="PROSITE" id="PS50011">
    <property type="entry name" value="PROTEIN_KINASE_DOM"/>
    <property type="match status" value="1"/>
</dbReference>
<dbReference type="FunFam" id="2.90.10.10:FF:000013">
    <property type="entry name" value="G-type lectin S-receptor-like serine/threonine-protein kinase LECRK1"/>
    <property type="match status" value="1"/>
</dbReference>
<keyword evidence="2 18" id="KW-0723">Serine/threonine-protein kinase</keyword>
<dbReference type="InterPro" id="IPR001480">
    <property type="entry name" value="Bulb-type_lectin_dom"/>
</dbReference>
<evidence type="ECO:0000256" key="11">
    <source>
        <dbReference type="ARBA" id="ARBA00022989"/>
    </source>
</evidence>
<dbReference type="InterPro" id="IPR000719">
    <property type="entry name" value="Prot_kinase_dom"/>
</dbReference>
<dbReference type="Gene3D" id="1.10.510.10">
    <property type="entry name" value="Transferase(Phosphotransferase) domain 1"/>
    <property type="match status" value="1"/>
</dbReference>
<dbReference type="AlphaFoldDB" id="A0A6A1W7G7"/>
<dbReference type="Pfam" id="PF08276">
    <property type="entry name" value="PAN_2"/>
    <property type="match status" value="1"/>
</dbReference>
<dbReference type="InterPro" id="IPR008271">
    <property type="entry name" value="Ser/Thr_kinase_AS"/>
</dbReference>
<feature type="binding site" evidence="19">
    <location>
        <position position="543"/>
    </location>
    <ligand>
        <name>ATP</name>
        <dbReference type="ChEBI" id="CHEBI:30616"/>
    </ligand>
</feature>
<dbReference type="SUPFAM" id="SSF56112">
    <property type="entry name" value="Protein kinase-like (PK-like)"/>
    <property type="match status" value="1"/>
</dbReference>
<keyword evidence="11" id="KW-1133">Transmembrane helix</keyword>
<proteinExistence type="inferred from homology"/>
<gene>
    <name evidence="23" type="ORF">CJ030_MR3G024350</name>
</gene>
<comment type="catalytic activity">
    <reaction evidence="17 18">
        <text>L-seryl-[protein] + ATP = O-phospho-L-seryl-[protein] + ADP + H(+)</text>
        <dbReference type="Rhea" id="RHEA:17989"/>
        <dbReference type="Rhea" id="RHEA-COMP:9863"/>
        <dbReference type="Rhea" id="RHEA-COMP:11604"/>
        <dbReference type="ChEBI" id="CHEBI:15378"/>
        <dbReference type="ChEBI" id="CHEBI:29999"/>
        <dbReference type="ChEBI" id="CHEBI:30616"/>
        <dbReference type="ChEBI" id="CHEBI:83421"/>
        <dbReference type="ChEBI" id="CHEBI:456216"/>
        <dbReference type="EC" id="2.7.11.1"/>
    </reaction>
</comment>
<dbReference type="InterPro" id="IPR051343">
    <property type="entry name" value="G-type_lectin_kinases/EP1-like"/>
</dbReference>
<evidence type="ECO:0000313" key="24">
    <source>
        <dbReference type="Proteomes" id="UP000516437"/>
    </source>
</evidence>
<dbReference type="GO" id="GO:0005524">
    <property type="term" value="F:ATP binding"/>
    <property type="evidence" value="ECO:0007669"/>
    <property type="project" value="UniProtKB-UniRule"/>
</dbReference>
<dbReference type="PROSITE" id="PS00107">
    <property type="entry name" value="PROTEIN_KINASE_ATP"/>
    <property type="match status" value="1"/>
</dbReference>
<dbReference type="Proteomes" id="UP000516437">
    <property type="component" value="Chromosome 3"/>
</dbReference>
<dbReference type="FunFam" id="1.10.510.10:FF:000237">
    <property type="entry name" value="G-type lectin S-receptor-like serine/threonine-protein kinase"/>
    <property type="match status" value="1"/>
</dbReference>
<dbReference type="GO" id="GO:0016020">
    <property type="term" value="C:membrane"/>
    <property type="evidence" value="ECO:0007669"/>
    <property type="project" value="UniProtKB-SubCell"/>
</dbReference>
<dbReference type="Gene3D" id="2.90.10.10">
    <property type="entry name" value="Bulb-type lectin domain"/>
    <property type="match status" value="2"/>
</dbReference>
<comment type="catalytic activity">
    <reaction evidence="16 18">
        <text>L-threonyl-[protein] + ATP = O-phospho-L-threonyl-[protein] + ADP + H(+)</text>
        <dbReference type="Rhea" id="RHEA:46608"/>
        <dbReference type="Rhea" id="RHEA-COMP:11060"/>
        <dbReference type="Rhea" id="RHEA-COMP:11605"/>
        <dbReference type="ChEBI" id="CHEBI:15378"/>
        <dbReference type="ChEBI" id="CHEBI:30013"/>
        <dbReference type="ChEBI" id="CHEBI:30616"/>
        <dbReference type="ChEBI" id="CHEBI:61977"/>
        <dbReference type="ChEBI" id="CHEBI:456216"/>
        <dbReference type="EC" id="2.7.11.1"/>
    </reaction>
</comment>
<evidence type="ECO:0000259" key="21">
    <source>
        <dbReference type="PROSITE" id="PS50011"/>
    </source>
</evidence>
<evidence type="ECO:0000256" key="13">
    <source>
        <dbReference type="ARBA" id="ARBA00023157"/>
    </source>
</evidence>
<sequence>MAFLLPQILVCLTILLPLSAVAQTNGNITVGDSLIATDNSSSWVSPSGYFAFGFSPYNGKDLYLLSIWFAKVPNRTIVWYANGDKPAPRGSKVELTADRRLVLTDPREEVLWTIPGTIPGIAAYGSMSNTGNFVVEDSSFNPLWESFNNPTDTILPGQSMGRGGMLSSRQSETNFSQGRFQLRLLQDGNLVLNTINLPSSYANEAYYKSDTTSGDSNTSTAGKELIFNETGYMYVLRENNQQFLLNNTQVGSVNDFYFRATLNFDGVFALYSHPKASNSNRSWSPLWSIPDNICINNLATKGSGICGYNSICNLTADKRPMCECPNRYSLLNPNDPYGSCKPDFIQGCEEDLLIPGEDLYSFEELTNINWPESDYAVFSNYNEDQCRQSCLEDCMCAVANIGGTNCWKKKLPLSNGRVESTGGKSLIKIRKDNFTLPDSRFPISEPKKKKQDPWTVIGSVLLGGSVFVNIVLIGAVCLGFTFKKVQKVIANSSVADMNWRRFTYKELVEATDGFKEELGKGAFGVVYKGKIQMRSTVLVAVKKLHSSFQGSDREFKTEVNIIGQTHHKNLVRLLGFCDEGQQRLLVYEFLSNGTLADFLFGDSRPCWNRRIQIATAIARGLLYLHEECSTQIIHCDIKPQNILLDDYYTARISDFGLAKLLMMDQSHTNTAIRGTKGYVAPEWFRNMAITAKVDVFSYGVVLLEIICCRRSVKMDMESDGAEEKAILTDWAYDCYREGTLDALVEYDEEALDDRKKLERFVMIAIWCIQEDPSLRPTMRKITQMLEEVVEVPVPPCPCPFTKTV</sequence>
<comment type="similarity">
    <text evidence="18">Belongs to the protein kinase superfamily. Ser/Thr protein kinase family.</text>
</comment>
<evidence type="ECO:0000256" key="5">
    <source>
        <dbReference type="ARBA" id="ARBA00022692"/>
    </source>
</evidence>
<dbReference type="InterPro" id="IPR011009">
    <property type="entry name" value="Kinase-like_dom_sf"/>
</dbReference>
<dbReference type="PROSITE" id="PS00108">
    <property type="entry name" value="PROTEIN_KINASE_ST"/>
    <property type="match status" value="1"/>
</dbReference>
<name>A0A6A1W7G7_9ROSI</name>
<evidence type="ECO:0000256" key="12">
    <source>
        <dbReference type="ARBA" id="ARBA00023136"/>
    </source>
</evidence>